<dbReference type="InterPro" id="IPR000873">
    <property type="entry name" value="AMP-dep_synth/lig_dom"/>
</dbReference>
<dbReference type="RefSeq" id="WP_187719039.1">
    <property type="nucleotide sequence ID" value="NZ_JACTAH010000002.1"/>
</dbReference>
<dbReference type="SUPFAM" id="SSF56801">
    <property type="entry name" value="Acetyl-CoA synthetase-like"/>
    <property type="match status" value="1"/>
</dbReference>
<dbReference type="Proteomes" id="UP000603602">
    <property type="component" value="Unassembled WGS sequence"/>
</dbReference>
<sequence>MEYHDQRETRPQAEREADLFARLPAQIAHAKANAPAFASLLADIDPAAITSREALARLPVTRKSELLEQQKAARPFGGFAAARWGRDCRRVFASPGPLYEPEGARADYYRLARALFAAGFREGDLVHNTFSYHFTPAGSMMETAAHALGCTVFPAGVGQTEQQVAAMADLQPTAYTGTPSFLRIILDKAEELGVAPSFTKAFVSGEAFPPSQRDALAARGIQAYQAYATADIGLIAYETPAREGMVVDEDIILEIVRPGTGDPVAPGEVGEVVVTTFNPDYPLIRFGTGDLSALLPGESPCGRSNLRIKGWMGRADQTTKIKGMFVHPSQVADIVRRHPQVDRARLVVENPGLNDRMTLHCETRATDAALAEQLTATIREVTKLRGEVVLCAPGSLANDGKVIDDLRKYE</sequence>
<dbReference type="PANTHER" id="PTHR43845:SF1">
    <property type="entry name" value="BLR5969 PROTEIN"/>
    <property type="match status" value="1"/>
</dbReference>
<dbReference type="Gene3D" id="3.30.300.30">
    <property type="match status" value="1"/>
</dbReference>
<dbReference type="InterPro" id="IPR045851">
    <property type="entry name" value="AMP-bd_C_sf"/>
</dbReference>
<evidence type="ECO:0000259" key="1">
    <source>
        <dbReference type="Pfam" id="PF00501"/>
    </source>
</evidence>
<dbReference type="PANTHER" id="PTHR43845">
    <property type="entry name" value="BLR5969 PROTEIN"/>
    <property type="match status" value="1"/>
</dbReference>
<proteinExistence type="predicted"/>
<evidence type="ECO:0000313" key="2">
    <source>
        <dbReference type="EMBL" id="MBD8504274.1"/>
    </source>
</evidence>
<gene>
    <name evidence="2" type="ORF">IFO67_15370</name>
</gene>
<dbReference type="EMBL" id="JACYTO010000002">
    <property type="protein sequence ID" value="MBD8504274.1"/>
    <property type="molecule type" value="Genomic_DNA"/>
</dbReference>
<keyword evidence="3" id="KW-1185">Reference proteome</keyword>
<feature type="domain" description="AMP-dependent synthetase/ligase" evidence="1">
    <location>
        <begin position="119"/>
        <end position="275"/>
    </location>
</feature>
<organism evidence="2 3">
    <name type="scientific">Thauera sedimentorum</name>
    <dbReference type="NCBI Taxonomy" id="2767595"/>
    <lineage>
        <taxon>Bacteria</taxon>
        <taxon>Pseudomonadati</taxon>
        <taxon>Pseudomonadota</taxon>
        <taxon>Betaproteobacteria</taxon>
        <taxon>Rhodocyclales</taxon>
        <taxon>Zoogloeaceae</taxon>
        <taxon>Thauera</taxon>
    </lineage>
</organism>
<name>A0ABR9BEA7_9RHOO</name>
<dbReference type="InterPro" id="IPR042099">
    <property type="entry name" value="ANL_N_sf"/>
</dbReference>
<dbReference type="Gene3D" id="3.40.50.12780">
    <property type="entry name" value="N-terminal domain of ligase-like"/>
    <property type="match status" value="1"/>
</dbReference>
<protein>
    <submittedName>
        <fullName evidence="2">AMP-binding protein</fullName>
    </submittedName>
</protein>
<dbReference type="Pfam" id="PF00501">
    <property type="entry name" value="AMP-binding"/>
    <property type="match status" value="1"/>
</dbReference>
<comment type="caution">
    <text evidence="2">The sequence shown here is derived from an EMBL/GenBank/DDBJ whole genome shotgun (WGS) entry which is preliminary data.</text>
</comment>
<reference evidence="3" key="1">
    <citation type="submission" date="2023-07" db="EMBL/GenBank/DDBJ databases">
        <title>Thauera sp. CAU 1555 isolated from sand of Yaerae Beach.</title>
        <authorList>
            <person name="Kim W."/>
        </authorList>
    </citation>
    <scope>NUCLEOTIDE SEQUENCE [LARGE SCALE GENOMIC DNA]</scope>
    <source>
        <strain evidence="3">CAU 1555</strain>
    </source>
</reference>
<evidence type="ECO:0000313" key="3">
    <source>
        <dbReference type="Proteomes" id="UP000603602"/>
    </source>
</evidence>
<accession>A0ABR9BEA7</accession>